<organism evidence="8 9">
    <name type="scientific">Pseudorhizobium flavum</name>
    <dbReference type="NCBI Taxonomy" id="1335061"/>
    <lineage>
        <taxon>Bacteria</taxon>
        <taxon>Pseudomonadati</taxon>
        <taxon>Pseudomonadota</taxon>
        <taxon>Alphaproteobacteria</taxon>
        <taxon>Hyphomicrobiales</taxon>
        <taxon>Rhizobiaceae</taxon>
        <taxon>Rhizobium/Agrobacterium group</taxon>
        <taxon>Pseudorhizobium</taxon>
    </lineage>
</organism>
<evidence type="ECO:0000256" key="5">
    <source>
        <dbReference type="ARBA" id="ARBA00023163"/>
    </source>
</evidence>
<evidence type="ECO:0000313" key="9">
    <source>
        <dbReference type="Proteomes" id="UP000535501"/>
    </source>
</evidence>
<keyword evidence="5" id="KW-0804">Transcription</keyword>
<keyword evidence="9" id="KW-1185">Reference proteome</keyword>
<sequence>MARFEVFRSKSDSLLLLDLQSSFLDDLKTRIVVPLYPASEMTWTFSRLTPRFAIGDQTYVMATQRLAAVELSELREKIADLSVYADEIIAATDFLFQGY</sequence>
<gene>
    <name evidence="8" type="ORF">HNQ75_001062</name>
</gene>
<proteinExistence type="inferred from homology"/>
<keyword evidence="4" id="KW-0805">Transcription regulation</keyword>
<evidence type="ECO:0000313" key="8">
    <source>
        <dbReference type="EMBL" id="MBB6179108.1"/>
    </source>
</evidence>
<dbReference type="AlphaFoldDB" id="A0A7W9YVG4"/>
<name>A0A7W9YVG4_9HYPH</name>
<dbReference type="RefSeq" id="WP_077547889.1">
    <property type="nucleotide sequence ID" value="NZ_CANLQM010000004.1"/>
</dbReference>
<evidence type="ECO:0000256" key="3">
    <source>
        <dbReference type="ARBA" id="ARBA00022491"/>
    </source>
</evidence>
<dbReference type="Pfam" id="PF01845">
    <property type="entry name" value="CcdB"/>
    <property type="match status" value="1"/>
</dbReference>
<dbReference type="InterPro" id="IPR011067">
    <property type="entry name" value="Plasmid_toxin/cell-grow_inhib"/>
</dbReference>
<dbReference type="Proteomes" id="UP000535501">
    <property type="component" value="Unassembled WGS sequence"/>
</dbReference>
<evidence type="ECO:0000256" key="6">
    <source>
        <dbReference type="ARBA" id="ARBA00029628"/>
    </source>
</evidence>
<protein>
    <recommendedName>
        <fullName evidence="2">Toxin CcdB</fullName>
    </recommendedName>
    <alternativeName>
        <fullName evidence="7">Cytotoxic protein CcdB</fullName>
    </alternativeName>
    <alternativeName>
        <fullName evidence="6">Protein LetD</fullName>
    </alternativeName>
</protein>
<comment type="caution">
    <text evidence="8">The sequence shown here is derived from an EMBL/GenBank/DDBJ whole genome shotgun (WGS) entry which is preliminary data.</text>
</comment>
<evidence type="ECO:0000256" key="4">
    <source>
        <dbReference type="ARBA" id="ARBA00023015"/>
    </source>
</evidence>
<dbReference type="GO" id="GO:0008657">
    <property type="term" value="F:DNA topoisomerase type II (double strand cut, ATP-hydrolyzing) inhibitor activity"/>
    <property type="evidence" value="ECO:0007669"/>
    <property type="project" value="InterPro"/>
</dbReference>
<dbReference type="InterPro" id="IPR002712">
    <property type="entry name" value="CcdB"/>
</dbReference>
<reference evidence="8 9" key="1">
    <citation type="submission" date="2020-08" db="EMBL/GenBank/DDBJ databases">
        <title>Genomic Encyclopedia of Type Strains, Phase IV (KMG-IV): sequencing the most valuable type-strain genomes for metagenomic binning, comparative biology and taxonomic classification.</title>
        <authorList>
            <person name="Goeker M."/>
        </authorList>
    </citation>
    <scope>NUCLEOTIDE SEQUENCE [LARGE SCALE GENOMIC DNA]</scope>
    <source>
        <strain evidence="8 9">DSM 102134</strain>
    </source>
</reference>
<evidence type="ECO:0000256" key="2">
    <source>
        <dbReference type="ARBA" id="ARBA00015075"/>
    </source>
</evidence>
<dbReference type="GO" id="GO:0006276">
    <property type="term" value="P:plasmid maintenance"/>
    <property type="evidence" value="ECO:0007669"/>
    <property type="project" value="InterPro"/>
</dbReference>
<dbReference type="Gene3D" id="2.30.30.110">
    <property type="match status" value="1"/>
</dbReference>
<evidence type="ECO:0000256" key="1">
    <source>
        <dbReference type="ARBA" id="ARBA00005230"/>
    </source>
</evidence>
<dbReference type="SUPFAM" id="SSF50118">
    <property type="entry name" value="Cell growth inhibitor/plasmid maintenance toxic component"/>
    <property type="match status" value="1"/>
</dbReference>
<evidence type="ECO:0000256" key="7">
    <source>
        <dbReference type="ARBA" id="ARBA00033135"/>
    </source>
</evidence>
<accession>A0A7W9YVG4</accession>
<keyword evidence="3" id="KW-0678">Repressor</keyword>
<dbReference type="EMBL" id="JACHEJ010000002">
    <property type="protein sequence ID" value="MBB6179108.1"/>
    <property type="molecule type" value="Genomic_DNA"/>
</dbReference>
<comment type="similarity">
    <text evidence="1">Belongs to the CcdB toxin family.</text>
</comment>